<dbReference type="GeneID" id="87810218"/>
<dbReference type="InterPro" id="IPR050117">
    <property type="entry name" value="MAPK"/>
</dbReference>
<proteinExistence type="predicted"/>
<gene>
    <name evidence="6" type="primary">MAK</name>
    <name evidence="6" type="ORF">LOC62_05G007043</name>
</gene>
<keyword evidence="6" id="KW-0418">Kinase</keyword>
<feature type="compositionally biased region" description="Low complexity" evidence="4">
    <location>
        <begin position="950"/>
        <end position="966"/>
    </location>
</feature>
<feature type="region of interest" description="Disordered" evidence="4">
    <location>
        <begin position="665"/>
        <end position="966"/>
    </location>
</feature>
<dbReference type="AlphaFoldDB" id="A0AAF0YBP7"/>
<organism evidence="6 7">
    <name type="scientific">Vanrija pseudolonga</name>
    <dbReference type="NCBI Taxonomy" id="143232"/>
    <lineage>
        <taxon>Eukaryota</taxon>
        <taxon>Fungi</taxon>
        <taxon>Dikarya</taxon>
        <taxon>Basidiomycota</taxon>
        <taxon>Agaricomycotina</taxon>
        <taxon>Tremellomycetes</taxon>
        <taxon>Trichosporonales</taxon>
        <taxon>Trichosporonaceae</taxon>
        <taxon>Vanrija</taxon>
    </lineage>
</organism>
<keyword evidence="2" id="KW-0547">Nucleotide-binding</keyword>
<feature type="compositionally biased region" description="Polar residues" evidence="4">
    <location>
        <begin position="906"/>
        <end position="918"/>
    </location>
</feature>
<feature type="compositionally biased region" description="Low complexity" evidence="4">
    <location>
        <begin position="1085"/>
        <end position="1103"/>
    </location>
</feature>
<evidence type="ECO:0000313" key="7">
    <source>
        <dbReference type="Proteomes" id="UP000827549"/>
    </source>
</evidence>
<keyword evidence="6" id="KW-0808">Transferase</keyword>
<feature type="region of interest" description="Disordered" evidence="4">
    <location>
        <begin position="467"/>
        <end position="527"/>
    </location>
</feature>
<feature type="compositionally biased region" description="Low complexity" evidence="4">
    <location>
        <begin position="895"/>
        <end position="905"/>
    </location>
</feature>
<evidence type="ECO:0000256" key="1">
    <source>
        <dbReference type="ARBA" id="ARBA00022527"/>
    </source>
</evidence>
<keyword evidence="3" id="KW-0067">ATP-binding</keyword>
<feature type="compositionally biased region" description="Pro residues" evidence="4">
    <location>
        <begin position="488"/>
        <end position="509"/>
    </location>
</feature>
<dbReference type="Pfam" id="PF00069">
    <property type="entry name" value="Pkinase"/>
    <property type="match status" value="1"/>
</dbReference>
<dbReference type="InterPro" id="IPR011009">
    <property type="entry name" value="Kinase-like_dom_sf"/>
</dbReference>
<dbReference type="Gene3D" id="3.30.200.20">
    <property type="entry name" value="Phosphorylase Kinase, domain 1"/>
    <property type="match status" value="1"/>
</dbReference>
<dbReference type="PANTHER" id="PTHR24055">
    <property type="entry name" value="MITOGEN-ACTIVATED PROTEIN KINASE"/>
    <property type="match status" value="1"/>
</dbReference>
<feature type="compositionally biased region" description="Basic and acidic residues" evidence="4">
    <location>
        <begin position="774"/>
        <end position="806"/>
    </location>
</feature>
<feature type="region of interest" description="Disordered" evidence="4">
    <location>
        <begin position="992"/>
        <end position="1039"/>
    </location>
</feature>
<evidence type="ECO:0000256" key="2">
    <source>
        <dbReference type="ARBA" id="ARBA00022741"/>
    </source>
</evidence>
<dbReference type="PROSITE" id="PS50011">
    <property type="entry name" value="PROTEIN_KINASE_DOM"/>
    <property type="match status" value="1"/>
</dbReference>
<evidence type="ECO:0000259" key="5">
    <source>
        <dbReference type="PROSITE" id="PS50011"/>
    </source>
</evidence>
<dbReference type="Gene3D" id="1.10.510.10">
    <property type="entry name" value="Transferase(Phosphotransferase) domain 1"/>
    <property type="match status" value="1"/>
</dbReference>
<keyword evidence="1" id="KW-0723">Serine/threonine-protein kinase</keyword>
<dbReference type="EMBL" id="CP086718">
    <property type="protein sequence ID" value="WOO83527.1"/>
    <property type="molecule type" value="Genomic_DNA"/>
</dbReference>
<dbReference type="RefSeq" id="XP_062629553.1">
    <property type="nucleotide sequence ID" value="XM_062773569.1"/>
</dbReference>
<sequence>MGRRPSDNGAVAARVDAPHPVPIQDDGRAGVEDPCSERSYSELKVLGDGSFGTVWLCDWHSPVKSGILLSAMQCGAGARPEWAGKRLVALKRMKRVWEGGWRQARNLGELVSLRTIPAHPAVIPLYDAFISPRSRELYFVFECMEGNLYQLTKSRKGRPLAAGLIASCFHQIVTGLFHIHQHGYFHRDMKPENLLVTTTGLCDYLSTPALNHLNKQRAAGHPEDAPMPSLNPEAFEKDVQVIVKLADFGLARAIDSKPPYTEYVSTRWYRAPEVLLRSTEYGAPVDMWALGTILAEMINLKPLFPGISEIDQVFRICQTLGDPSPDYGVDDRGRPFGGGRWNSGVKLAKNVGFSFPKAKPVNLRNLFPEETPRSLVECIEDLLRYNPKHRMTSAQCMDHAYFHETRTHLQRMPALPRIAFSEGQPLPQSRPNPVPVDVQPRQMPASHSHQERHPQFPAADMRTLPLPHDQRAHVPNGHPVAPQNLQQPLPPQQSQPLPPQQSQPLPPQPQVQQQQQPPPPPPQQRVYLNQPPALFRRDSSEPRSAYGTSALVHQLRELDLPTEDLASYGQRRWAEEQASRRASEAALSAYDNNTPGSATNSNQSLSNLNSALSQTNIQQQYPVPSNAAVSQSSVHRLDRYSPNPMVAAYVQQQGAQLYQQQPMPMQLPPEHQQHQQQLQPQVSSASIPSVHSSQSLPAAPAAQSVSKLAPSGKKKKWGLSSVFGGNGKHDSSPQVPEYEQPGYPVSSLKRTQSGHHPAERAMAPMQPVQAPPADPKKAKKEAEKQARELAKAKREAAERAQQERARAVLAKRGQIAAGGEEWESAGVGIPTTTAKDRSDIRAGGFGTASVHSLASVRSQASHHSIYGHGGGKAYEDDIGRNKARKHTEDDDHSSIGRGSSIKSRSALTLDSDTGSRRGSQPWLDPLVQSNSRRGGMPSSYRHPTHMSHGSSASLESQLASQLQRQATVASASESSLSLGRRTGMAVASQLSLDGNMDMGPGSHRVRTSDSSGQFGAPSYASSHGGSVKRSANGRKSVLPSIGDYGEGHYEQINPMFRVPAQAAHTQSQEVLTTLPPFATIANMAGSHGQQHPSQQQQHQQQQR</sequence>
<protein>
    <submittedName>
        <fullName evidence="6">Serine/threonine-protein kinase MAK</fullName>
    </submittedName>
</protein>
<dbReference type="GO" id="GO:0005524">
    <property type="term" value="F:ATP binding"/>
    <property type="evidence" value="ECO:0007669"/>
    <property type="project" value="UniProtKB-KW"/>
</dbReference>
<feature type="region of interest" description="Disordered" evidence="4">
    <location>
        <begin position="1061"/>
        <end position="1103"/>
    </location>
</feature>
<feature type="compositionally biased region" description="Basic and acidic residues" evidence="4">
    <location>
        <begin position="873"/>
        <end position="894"/>
    </location>
</feature>
<dbReference type="GO" id="GO:0004674">
    <property type="term" value="F:protein serine/threonine kinase activity"/>
    <property type="evidence" value="ECO:0007669"/>
    <property type="project" value="UniProtKB-KW"/>
</dbReference>
<dbReference type="SMART" id="SM00220">
    <property type="entry name" value="S_TKc"/>
    <property type="match status" value="1"/>
</dbReference>
<keyword evidence="7" id="KW-1185">Reference proteome</keyword>
<feature type="region of interest" description="Disordered" evidence="4">
    <location>
        <begin position="421"/>
        <end position="455"/>
    </location>
</feature>
<evidence type="ECO:0000256" key="4">
    <source>
        <dbReference type="SAM" id="MobiDB-lite"/>
    </source>
</evidence>
<reference evidence="6" key="1">
    <citation type="submission" date="2023-10" db="EMBL/GenBank/DDBJ databases">
        <authorList>
            <person name="Noh H."/>
        </authorList>
    </citation>
    <scope>NUCLEOTIDE SEQUENCE</scope>
    <source>
        <strain evidence="6">DUCC4014</strain>
    </source>
</reference>
<dbReference type="InterPro" id="IPR000719">
    <property type="entry name" value="Prot_kinase_dom"/>
</dbReference>
<feature type="region of interest" description="Disordered" evidence="4">
    <location>
        <begin position="1"/>
        <end position="33"/>
    </location>
</feature>
<dbReference type="InterPro" id="IPR008271">
    <property type="entry name" value="Ser/Thr_kinase_AS"/>
</dbReference>
<evidence type="ECO:0000313" key="6">
    <source>
        <dbReference type="EMBL" id="WOO83527.1"/>
    </source>
</evidence>
<feature type="compositionally biased region" description="Low complexity" evidence="4">
    <location>
        <begin position="665"/>
        <end position="704"/>
    </location>
</feature>
<feature type="compositionally biased region" description="Polar residues" evidence="4">
    <location>
        <begin position="849"/>
        <end position="862"/>
    </location>
</feature>
<dbReference type="Proteomes" id="UP000827549">
    <property type="component" value="Chromosome 5"/>
</dbReference>
<feature type="compositionally biased region" description="Polar residues" evidence="4">
    <location>
        <begin position="1008"/>
        <end position="1024"/>
    </location>
</feature>
<dbReference type="PROSITE" id="PS00108">
    <property type="entry name" value="PROTEIN_KINASE_ST"/>
    <property type="match status" value="1"/>
</dbReference>
<feature type="domain" description="Protein kinase" evidence="5">
    <location>
        <begin position="40"/>
        <end position="402"/>
    </location>
</feature>
<evidence type="ECO:0000256" key="3">
    <source>
        <dbReference type="ARBA" id="ARBA00022840"/>
    </source>
</evidence>
<name>A0AAF0YBP7_9TREE</name>
<dbReference type="SUPFAM" id="SSF56112">
    <property type="entry name" value="Protein kinase-like (PK-like)"/>
    <property type="match status" value="1"/>
</dbReference>
<dbReference type="CDD" id="cd07830">
    <property type="entry name" value="STKc_MAK_like"/>
    <property type="match status" value="1"/>
</dbReference>
<accession>A0AAF0YBP7</accession>
<dbReference type="FunFam" id="1.10.510.10:FF:000314">
    <property type="entry name" value="Serine threonine-protein kinase mak"/>
    <property type="match status" value="1"/>
</dbReference>